<reference evidence="3" key="2">
    <citation type="submission" date="2025-04" db="UniProtKB">
        <authorList>
            <consortium name="RefSeq"/>
        </authorList>
    </citation>
    <scope>IDENTIFICATION</scope>
</reference>
<name>A0A6P4EA80_DRORH</name>
<dbReference type="GeneID" id="108041507"/>
<evidence type="ECO:0000313" key="2">
    <source>
        <dbReference type="Proteomes" id="UP001652680"/>
    </source>
</evidence>
<accession>A0A6P4EA80</accession>
<dbReference type="OrthoDB" id="8036311at2759"/>
<dbReference type="EnsemblMetazoa" id="XM_017119436.2">
    <property type="protein sequence ID" value="XP_016974925.1"/>
    <property type="gene ID" value="LOC108041507"/>
</dbReference>
<protein>
    <submittedName>
        <fullName evidence="3">Uncharacterized protein LOC108041507</fullName>
    </submittedName>
</protein>
<organism evidence="3">
    <name type="scientific">Drosophila rhopaloa</name>
    <name type="common">Fruit fly</name>
    <dbReference type="NCBI Taxonomy" id="1041015"/>
    <lineage>
        <taxon>Eukaryota</taxon>
        <taxon>Metazoa</taxon>
        <taxon>Ecdysozoa</taxon>
        <taxon>Arthropoda</taxon>
        <taxon>Hexapoda</taxon>
        <taxon>Insecta</taxon>
        <taxon>Pterygota</taxon>
        <taxon>Neoptera</taxon>
        <taxon>Endopterygota</taxon>
        <taxon>Diptera</taxon>
        <taxon>Brachycera</taxon>
        <taxon>Muscomorpha</taxon>
        <taxon>Ephydroidea</taxon>
        <taxon>Drosophilidae</taxon>
        <taxon>Drosophila</taxon>
        <taxon>Sophophora</taxon>
    </lineage>
</organism>
<reference evidence="1" key="3">
    <citation type="submission" date="2025-05" db="UniProtKB">
        <authorList>
            <consortium name="EnsemblMetazoa"/>
        </authorList>
    </citation>
    <scope>IDENTIFICATION</scope>
</reference>
<reference evidence="2" key="1">
    <citation type="journal article" date="2021" name="Elife">
        <title>Highly contiguous assemblies of 101 drosophilid genomes.</title>
        <authorList>
            <person name="Kim B.Y."/>
            <person name="Wang J.R."/>
            <person name="Miller D.E."/>
            <person name="Barmina O."/>
            <person name="Delaney E."/>
            <person name="Thompson A."/>
            <person name="Comeault A.A."/>
            <person name="Peede D."/>
            <person name="D'Agostino E.R."/>
            <person name="Pelaez J."/>
            <person name="Aguilar J.M."/>
            <person name="Haji D."/>
            <person name="Matsunaga T."/>
            <person name="Armstrong E.E."/>
            <person name="Zych M."/>
            <person name="Ogawa Y."/>
            <person name="Stamenkovic-Radak M."/>
            <person name="Jelic M."/>
            <person name="Veselinovic M.S."/>
            <person name="Tanaskovic M."/>
            <person name="Eric P."/>
            <person name="Gao J.J."/>
            <person name="Katoh T.K."/>
            <person name="Toda M.J."/>
            <person name="Watabe H."/>
            <person name="Watada M."/>
            <person name="Davis J.S."/>
            <person name="Moyle L.C."/>
            <person name="Manoli G."/>
            <person name="Bertolini E."/>
            <person name="Kostal V."/>
            <person name="Hawley R.S."/>
            <person name="Takahashi A."/>
            <person name="Jones C.D."/>
            <person name="Price D.K."/>
            <person name="Whiteman N."/>
            <person name="Kopp A."/>
            <person name="Matute D.R."/>
            <person name="Petrov D.A."/>
        </authorList>
    </citation>
    <scope>NUCLEOTIDE SEQUENCE [LARGE SCALE GENOMIC DNA]</scope>
</reference>
<evidence type="ECO:0000313" key="1">
    <source>
        <dbReference type="EnsemblMetazoa" id="XP_016974925.1"/>
    </source>
</evidence>
<keyword evidence="2" id="KW-1185">Reference proteome</keyword>
<dbReference type="Proteomes" id="UP001652680">
    <property type="component" value="Unassembled WGS sequence"/>
</dbReference>
<dbReference type="AlphaFoldDB" id="A0A6P4EA80"/>
<dbReference type="RefSeq" id="XP_016974925.1">
    <property type="nucleotide sequence ID" value="XM_017119436.1"/>
</dbReference>
<proteinExistence type="predicted"/>
<gene>
    <name evidence="3" type="primary">LOC108041507</name>
    <name evidence="1" type="synonym">108041507</name>
</gene>
<sequence length="127" mass="14288">MDKDNYSCRLAWKSLRDRYKYHLNCKRPKSESAGGVPLEKPTGVADFAPYMSLLPDLLTQRQTTRSCFSKSEGAHAIEVSYLEAEAELEVGLSELPEELYSYGGGRKNREEAKGAGITSNKNIYKYI</sequence>
<evidence type="ECO:0000313" key="3">
    <source>
        <dbReference type="RefSeq" id="XP_016974925.1"/>
    </source>
</evidence>